<evidence type="ECO:0000256" key="1">
    <source>
        <dbReference type="SAM" id="Phobius"/>
    </source>
</evidence>
<evidence type="ECO:0000313" key="3">
    <source>
        <dbReference type="EMBL" id="KAK3278060.1"/>
    </source>
</evidence>
<keyword evidence="1" id="KW-0812">Transmembrane</keyword>
<dbReference type="EMBL" id="LGRX02005635">
    <property type="protein sequence ID" value="KAK3278060.1"/>
    <property type="molecule type" value="Genomic_DNA"/>
</dbReference>
<dbReference type="Pfam" id="PF00535">
    <property type="entry name" value="Glycos_transf_2"/>
    <property type="match status" value="1"/>
</dbReference>
<reference evidence="3 4" key="1">
    <citation type="journal article" date="2015" name="Genome Biol. Evol.">
        <title>Comparative Genomics of a Bacterivorous Green Alga Reveals Evolutionary Causalities and Consequences of Phago-Mixotrophic Mode of Nutrition.</title>
        <authorList>
            <person name="Burns J.A."/>
            <person name="Paasch A."/>
            <person name="Narechania A."/>
            <person name="Kim E."/>
        </authorList>
    </citation>
    <scope>NUCLEOTIDE SEQUENCE [LARGE SCALE GENOMIC DNA]</scope>
    <source>
        <strain evidence="3 4">PLY_AMNH</strain>
    </source>
</reference>
<dbReference type="AlphaFoldDB" id="A0AAE0LAV0"/>
<dbReference type="InterPro" id="IPR001173">
    <property type="entry name" value="Glyco_trans_2-like"/>
</dbReference>
<comment type="caution">
    <text evidence="3">The sequence shown here is derived from an EMBL/GenBank/DDBJ whole genome shotgun (WGS) entry which is preliminary data.</text>
</comment>
<dbReference type="InterPro" id="IPR029044">
    <property type="entry name" value="Nucleotide-diphossugar_trans"/>
</dbReference>
<feature type="transmembrane region" description="Helical" evidence="1">
    <location>
        <begin position="5"/>
        <end position="25"/>
    </location>
</feature>
<proteinExistence type="predicted"/>
<dbReference type="Proteomes" id="UP001190700">
    <property type="component" value="Unassembled WGS sequence"/>
</dbReference>
<sequence>MFKKLLPFFIAFHLIASFSFFIFFMPGDNVGKYVTSGPEQQKIEELQRELQATRDMLHQQHSEHDLNTILGVNLDAQEPPSLKKKPLSYNFPISGAELEIKETQSMIQEPEGGYSSKPFFSIVLAAYNQGKFLQETMRSIIAQTYDRWEVILVNDGSTDDTWDTAESLVERHKHQRIRIISKRNGGLADARNVGLRHANGNWLCMLDSDDLLGRDYLQRAADFVIEDDEVDIVPGCMRNFDAVSNEWCFPEGFSIVGIAHWNKFHASVLMSRRLMEKIGGYDPGIPWGLEDWNYWLSTAPHNPTVRFIPETTFYYRHHAGTSMRKKMFAKYLELTKAMVRTNHAKLYEPVQLLHDHDTIMNADADTLEKLEEKINKYPTLPMPYFWRALFYMKQMQQQKALSDFTHALQFAKNVGQVWQANYWLALLHESMGSMIEAEQAINVAFKHAYFDEILHTKYRIEGELKMAASGTRPMVLAGHVTTTPSYWVSTKEQADIRAGTLAGKLLTLEKLDKSMSATVDVQHRMMALMRTATDSPCPAFSGARAGVQASPINKLENGGFESDSASWYTYGKGFAMDSPPPRSGTLSELSVVMMNDVDTEMSGIMQVVTLRQETASPVFVTAWSRANSVQGAPDDGYSLYIDINFQDDTHEWGYVLPFDTGTHGWQRRSAYLDKGKPIISLDVYCMFRYHIGKVWFDDVTVALTSDTTCQCRLNEIYDPAPNRECSPCPEGKVCVLGDALDPID</sequence>
<dbReference type="SUPFAM" id="SSF48452">
    <property type="entry name" value="TPR-like"/>
    <property type="match status" value="1"/>
</dbReference>
<dbReference type="Gene3D" id="3.90.550.10">
    <property type="entry name" value="Spore Coat Polysaccharide Biosynthesis Protein SpsA, Chain A"/>
    <property type="match status" value="1"/>
</dbReference>
<keyword evidence="1" id="KW-1133">Transmembrane helix</keyword>
<evidence type="ECO:0000313" key="4">
    <source>
        <dbReference type="Proteomes" id="UP001190700"/>
    </source>
</evidence>
<dbReference type="Gene3D" id="1.25.40.10">
    <property type="entry name" value="Tetratricopeptide repeat domain"/>
    <property type="match status" value="1"/>
</dbReference>
<evidence type="ECO:0000259" key="2">
    <source>
        <dbReference type="Pfam" id="PF00535"/>
    </source>
</evidence>
<dbReference type="InterPro" id="IPR011990">
    <property type="entry name" value="TPR-like_helical_dom_sf"/>
</dbReference>
<dbReference type="PANTHER" id="PTHR43685:SF2">
    <property type="entry name" value="GLYCOSYLTRANSFERASE 2-LIKE DOMAIN-CONTAINING PROTEIN"/>
    <property type="match status" value="1"/>
</dbReference>
<dbReference type="SUPFAM" id="SSF53448">
    <property type="entry name" value="Nucleotide-diphospho-sugar transferases"/>
    <property type="match status" value="1"/>
</dbReference>
<dbReference type="InterPro" id="IPR050834">
    <property type="entry name" value="Glycosyltransf_2"/>
</dbReference>
<keyword evidence="4" id="KW-1185">Reference proteome</keyword>
<feature type="domain" description="Glycosyltransferase 2-like" evidence="2">
    <location>
        <begin position="121"/>
        <end position="245"/>
    </location>
</feature>
<dbReference type="PANTHER" id="PTHR43685">
    <property type="entry name" value="GLYCOSYLTRANSFERASE"/>
    <property type="match status" value="1"/>
</dbReference>
<dbReference type="Gene3D" id="2.60.120.260">
    <property type="entry name" value="Galactose-binding domain-like"/>
    <property type="match status" value="1"/>
</dbReference>
<protein>
    <recommendedName>
        <fullName evidence="2">Glycosyltransferase 2-like domain-containing protein</fullName>
    </recommendedName>
</protein>
<name>A0AAE0LAV0_9CHLO</name>
<accession>A0AAE0LAV0</accession>
<keyword evidence="1" id="KW-0472">Membrane</keyword>
<organism evidence="3 4">
    <name type="scientific">Cymbomonas tetramitiformis</name>
    <dbReference type="NCBI Taxonomy" id="36881"/>
    <lineage>
        <taxon>Eukaryota</taxon>
        <taxon>Viridiplantae</taxon>
        <taxon>Chlorophyta</taxon>
        <taxon>Pyramimonadophyceae</taxon>
        <taxon>Pyramimonadales</taxon>
        <taxon>Pyramimonadaceae</taxon>
        <taxon>Cymbomonas</taxon>
    </lineage>
</organism>
<gene>
    <name evidence="3" type="ORF">CYMTET_13971</name>
</gene>